<sequence>ARGGKTLRENAAAPGAEGSSGRPQRRGGGAPGTRRPRPLGARQPGPAPPTPGAHTSVPGPPNPSLGDPALLLAWAAQTSVRPTGSVWAEPWRKQKAPLRPGGGSAGWLRQKDKETKDKGRSCKTRTTTVSSHTPCRPGQAHGRTGPDGCPASPGPCRPQRRAEAPLPGRPRAALQAACPACRRRRCCAPAACACCWRA</sequence>
<evidence type="ECO:0000313" key="2">
    <source>
        <dbReference type="Ensembl" id="ENSMPUP00000012682.1"/>
    </source>
</evidence>
<organism evidence="2">
    <name type="scientific">Mustela putorius furo</name>
    <name type="common">European domestic ferret</name>
    <name type="synonym">Mustela furo</name>
    <dbReference type="NCBI Taxonomy" id="9669"/>
    <lineage>
        <taxon>Eukaryota</taxon>
        <taxon>Metazoa</taxon>
        <taxon>Chordata</taxon>
        <taxon>Craniata</taxon>
        <taxon>Vertebrata</taxon>
        <taxon>Euteleostomi</taxon>
        <taxon>Mammalia</taxon>
        <taxon>Eutheria</taxon>
        <taxon>Laurasiatheria</taxon>
        <taxon>Carnivora</taxon>
        <taxon>Caniformia</taxon>
        <taxon>Musteloidea</taxon>
        <taxon>Mustelidae</taxon>
        <taxon>Mustelinae</taxon>
        <taxon>Mustela</taxon>
    </lineage>
</organism>
<dbReference type="Ensembl" id="ENSMPUT00000012886.1">
    <property type="protein sequence ID" value="ENSMPUP00000012682.1"/>
    <property type="gene ID" value="ENSMPUG00000012777.1"/>
</dbReference>
<dbReference type="EMBL" id="AEYP01007273">
    <property type="status" value="NOT_ANNOTATED_CDS"/>
    <property type="molecule type" value="Genomic_DNA"/>
</dbReference>
<name>M3YMX5_MUSPF</name>
<evidence type="ECO:0000256" key="1">
    <source>
        <dbReference type="SAM" id="MobiDB-lite"/>
    </source>
</evidence>
<dbReference type="InParanoid" id="M3YMX5"/>
<reference evidence="2" key="1">
    <citation type="submission" date="2024-06" db="UniProtKB">
        <authorList>
            <consortium name="Ensembl"/>
        </authorList>
    </citation>
    <scope>IDENTIFICATION</scope>
</reference>
<accession>M3YMX5</accession>
<feature type="compositionally biased region" description="Basic and acidic residues" evidence="1">
    <location>
        <begin position="109"/>
        <end position="120"/>
    </location>
</feature>
<protein>
    <submittedName>
        <fullName evidence="2">Uncharacterized protein</fullName>
    </submittedName>
</protein>
<dbReference type="HOGENOM" id="CLU_1380950_0_0_1"/>
<feature type="compositionally biased region" description="Polar residues" evidence="1">
    <location>
        <begin position="124"/>
        <end position="133"/>
    </location>
</feature>
<feature type="region of interest" description="Disordered" evidence="1">
    <location>
        <begin position="1"/>
        <end position="169"/>
    </location>
</feature>
<proteinExistence type="predicted"/>
<dbReference type="AlphaFoldDB" id="M3YMX5"/>